<evidence type="ECO:0000256" key="4">
    <source>
        <dbReference type="ARBA" id="ARBA00022676"/>
    </source>
</evidence>
<dbReference type="PIRSF" id="PIRSF000460">
    <property type="entry name" value="Pprylas_GlgP"/>
    <property type="match status" value="1"/>
</dbReference>
<evidence type="ECO:0000256" key="7">
    <source>
        <dbReference type="ARBA" id="ARBA00023277"/>
    </source>
</evidence>
<evidence type="ECO:0000256" key="5">
    <source>
        <dbReference type="ARBA" id="ARBA00022679"/>
    </source>
</evidence>
<dbReference type="Gene3D" id="3.40.50.2000">
    <property type="entry name" value="Glycogen Phosphorylase B"/>
    <property type="match status" value="2"/>
</dbReference>
<reference evidence="13" key="1">
    <citation type="submission" date="2023-03" db="EMBL/GenBank/DDBJ databases">
        <authorList>
            <person name="Steffen K."/>
            <person name="Cardenas P."/>
        </authorList>
    </citation>
    <scope>NUCLEOTIDE SEQUENCE</scope>
</reference>
<keyword evidence="4 12" id="KW-0328">Glycosyltransferase</keyword>
<sequence length="886" mass="101031">MTPVKRTGLAGDSLTRLCTTDRAISPLSHVVSASPELRRRHFPTMATPQSPSYRKKQISMRNIPQLENVAAVKASFNRHLHQTLVKDRHVATHNDFYKSTAFTVRDQLVGKWVRTQQHYYDRDPKRVYYMSMEFLMGRSLTNAMVNLGVDSEVEEALYELGLELEDLQEEEDDAGLGNGGLGRLAACFLDSMATLSLPAYGYGLRYEYGIFSQTVVDGHQVERPDEWLRFGTCWELSRPEYQVPIHFYGRAEMDGWKDTQVVMAMPYDYPIPGYGNSTVNTMRLWSAKSPNSFDLSYFNHGNYIRAVLDRNLAENITRVLYPNDNKMEGKELRLKQEYFLCSATLQDIVRRFKTFRSRMGGKARAGFKDFSKKVAIQLNDTHPALAIAELMHILVDLEKLGWEEAWAVCTGTFAYTNHTLLPEALERWPISMIERVLPRHLQIIYEINARHLKEVEARFPGEVARIGRMSIVEEFPEKRLNMAYLAIIGSHAVNGVAAIHSAIIKRSIFKDFYEMTPDKFQNKTNGITPRRWLRLCNPSLADIISNELGGEAWVKDLFLLKKLLPLASSDAFKQRVFQVKKENKKSFAEYLEKTHGVKVNPESLFDVQVKRIHEYKRQLMNVLHIITFYNRLKANPDLPVVPRTILIGGKAAPGYHAAKMIIKLINSVADVVNNDPDIGDVLKVVFLRNYRVSLAEKVIPATDLSEQISMAGTEASGTGNMKFMANGALTIGTLDGANVEMRDEVGDKNIFIFGMTVPEVEKLKAEGYNPRQYYESNPELKKAIDQIHEGFFCPEEPALFHGLTDHLLSHDTYCLLADYEAYMKAQERVTQVYMDRKRWLTMVVHNIAKCGKFSSDRTIQEYAHDIWGAKACVVPNDTQKKAIDKF</sequence>
<gene>
    <name evidence="13" type="ORF">GBAR_LOCUS9646</name>
</gene>
<protein>
    <recommendedName>
        <fullName evidence="12">Alpha-1,4 glucan phosphorylase</fullName>
        <ecNumber evidence="12">2.4.1.1</ecNumber>
    </recommendedName>
</protein>
<dbReference type="GO" id="GO:0005737">
    <property type="term" value="C:cytoplasm"/>
    <property type="evidence" value="ECO:0007669"/>
    <property type="project" value="TreeGrafter"/>
</dbReference>
<evidence type="ECO:0000256" key="3">
    <source>
        <dbReference type="ARBA" id="ARBA00022600"/>
    </source>
</evidence>
<dbReference type="EMBL" id="CASHTH010001462">
    <property type="protein sequence ID" value="CAI8015636.1"/>
    <property type="molecule type" value="Genomic_DNA"/>
</dbReference>
<dbReference type="SUPFAM" id="SSF53756">
    <property type="entry name" value="UDP-Glycosyltransferase/glycogen phosphorylase"/>
    <property type="match status" value="1"/>
</dbReference>
<keyword evidence="5 12" id="KW-0808">Transferase</keyword>
<dbReference type="NCBIfam" id="TIGR02093">
    <property type="entry name" value="P_ylase"/>
    <property type="match status" value="1"/>
</dbReference>
<dbReference type="FunFam" id="3.40.50.2000:FF:000002">
    <property type="entry name" value="Alpha-1,4 glucan phosphorylase"/>
    <property type="match status" value="1"/>
</dbReference>
<proteinExistence type="inferred from homology"/>
<dbReference type="GO" id="GO:0005980">
    <property type="term" value="P:glycogen catabolic process"/>
    <property type="evidence" value="ECO:0007669"/>
    <property type="project" value="TreeGrafter"/>
</dbReference>
<dbReference type="PANTHER" id="PTHR11468">
    <property type="entry name" value="GLYCOGEN PHOSPHORYLASE"/>
    <property type="match status" value="1"/>
</dbReference>
<name>A0AA35RSQ8_GEOBA</name>
<dbReference type="InterPro" id="IPR000811">
    <property type="entry name" value="Glyco_trans_35"/>
</dbReference>
<evidence type="ECO:0000256" key="2">
    <source>
        <dbReference type="ARBA" id="ARBA00006047"/>
    </source>
</evidence>
<dbReference type="Proteomes" id="UP001174909">
    <property type="component" value="Unassembled WGS sequence"/>
</dbReference>
<evidence type="ECO:0000256" key="9">
    <source>
        <dbReference type="ARBA" id="ARBA00037413"/>
    </source>
</evidence>
<feature type="modified residue" description="N6-(pyridoxal phosphate)lysine" evidence="11">
    <location>
        <position position="722"/>
    </location>
</feature>
<dbReference type="Pfam" id="PF00343">
    <property type="entry name" value="Phosphorylase"/>
    <property type="match status" value="1"/>
</dbReference>
<dbReference type="EC" id="2.4.1.1" evidence="12"/>
<comment type="caution">
    <text evidence="13">The sequence shown here is derived from an EMBL/GenBank/DDBJ whole genome shotgun (WGS) entry which is preliminary data.</text>
</comment>
<accession>A0AA35RSQ8</accession>
<keyword evidence="7 12" id="KW-0119">Carbohydrate metabolism</keyword>
<comment type="catalytic activity">
    <reaction evidence="8">
        <text>[(1-&gt;4)-alpha-D-glucosyl](n) + phosphate = [(1-&gt;4)-alpha-D-glucosyl](n-1) + alpha-D-glucose 1-phosphate</text>
        <dbReference type="Rhea" id="RHEA:41732"/>
        <dbReference type="Rhea" id="RHEA-COMP:9584"/>
        <dbReference type="Rhea" id="RHEA-COMP:9586"/>
        <dbReference type="ChEBI" id="CHEBI:15444"/>
        <dbReference type="ChEBI" id="CHEBI:43474"/>
        <dbReference type="ChEBI" id="CHEBI:58601"/>
        <dbReference type="EC" id="2.4.1.1"/>
    </reaction>
    <physiologicalReaction direction="left-to-right" evidence="8">
        <dbReference type="Rhea" id="RHEA:41733"/>
    </physiologicalReaction>
</comment>
<dbReference type="AlphaFoldDB" id="A0AA35RSQ8"/>
<dbReference type="GO" id="GO:0008184">
    <property type="term" value="F:glycogen phosphorylase activity"/>
    <property type="evidence" value="ECO:0007669"/>
    <property type="project" value="InterPro"/>
</dbReference>
<evidence type="ECO:0000256" key="12">
    <source>
        <dbReference type="RuleBase" id="RU000587"/>
    </source>
</evidence>
<evidence type="ECO:0000313" key="13">
    <source>
        <dbReference type="EMBL" id="CAI8015636.1"/>
    </source>
</evidence>
<dbReference type="CDD" id="cd04300">
    <property type="entry name" value="GT35_Glycogen_Phosphorylase"/>
    <property type="match status" value="1"/>
</dbReference>
<comment type="subunit">
    <text evidence="10">Homodimer; enzymatically active. Interacts with PPP1R3B; recruits the phosphatase PP1 which dephosphorylates and inactivates PYGL/glycogen phosphorylase.</text>
</comment>
<evidence type="ECO:0000256" key="11">
    <source>
        <dbReference type="PIRSR" id="PIRSR000460-1"/>
    </source>
</evidence>
<keyword evidence="14" id="KW-1185">Reference proteome</keyword>
<organism evidence="13 14">
    <name type="scientific">Geodia barretti</name>
    <name type="common">Barrett's horny sponge</name>
    <dbReference type="NCBI Taxonomy" id="519541"/>
    <lineage>
        <taxon>Eukaryota</taxon>
        <taxon>Metazoa</taxon>
        <taxon>Porifera</taxon>
        <taxon>Demospongiae</taxon>
        <taxon>Heteroscleromorpha</taxon>
        <taxon>Tetractinellida</taxon>
        <taxon>Astrophorina</taxon>
        <taxon>Geodiidae</taxon>
        <taxon>Geodia</taxon>
    </lineage>
</organism>
<evidence type="ECO:0000256" key="1">
    <source>
        <dbReference type="ARBA" id="ARBA00001933"/>
    </source>
</evidence>
<dbReference type="PANTHER" id="PTHR11468:SF3">
    <property type="entry name" value="GLYCOGEN PHOSPHORYLASE, LIVER FORM"/>
    <property type="match status" value="1"/>
</dbReference>
<evidence type="ECO:0000256" key="8">
    <source>
        <dbReference type="ARBA" id="ARBA00036074"/>
    </source>
</evidence>
<evidence type="ECO:0000313" key="14">
    <source>
        <dbReference type="Proteomes" id="UP001174909"/>
    </source>
</evidence>
<evidence type="ECO:0000256" key="10">
    <source>
        <dbReference type="ARBA" id="ARBA00046783"/>
    </source>
</evidence>
<comment type="function">
    <text evidence="9 12">Allosteric enzyme that catalyzes the rate-limiting step in glycogen catabolism, the phosphorolytic cleavage of glycogen to produce glucose-1-phosphate, and plays a central role in maintaining cellular and organismal glucose homeostasis.</text>
</comment>
<evidence type="ECO:0000256" key="6">
    <source>
        <dbReference type="ARBA" id="ARBA00022898"/>
    </source>
</evidence>
<comment type="cofactor">
    <cofactor evidence="1 12">
        <name>pyridoxal 5'-phosphate</name>
        <dbReference type="ChEBI" id="CHEBI:597326"/>
    </cofactor>
</comment>
<dbReference type="GO" id="GO:0030170">
    <property type="term" value="F:pyridoxal phosphate binding"/>
    <property type="evidence" value="ECO:0007669"/>
    <property type="project" value="InterPro"/>
</dbReference>
<dbReference type="InterPro" id="IPR011833">
    <property type="entry name" value="Glycg_phsphrylas"/>
</dbReference>
<keyword evidence="6 11" id="KW-0663">Pyridoxal phosphate</keyword>
<dbReference type="FunFam" id="3.40.50.2000:FF:000005">
    <property type="entry name" value="Alpha-1,4 glucan phosphorylase"/>
    <property type="match status" value="1"/>
</dbReference>
<keyword evidence="3" id="KW-0321">Glycogen metabolism</keyword>
<comment type="similarity">
    <text evidence="2 12">Belongs to the glycogen phosphorylase family.</text>
</comment>